<dbReference type="Gene3D" id="3.10.28.20">
    <property type="entry name" value="Acetamidase/Formamidase-like domains"/>
    <property type="match status" value="1"/>
</dbReference>
<organism evidence="1 2">
    <name type="scientific">Rhodocollybia butyracea</name>
    <dbReference type="NCBI Taxonomy" id="206335"/>
    <lineage>
        <taxon>Eukaryota</taxon>
        <taxon>Fungi</taxon>
        <taxon>Dikarya</taxon>
        <taxon>Basidiomycota</taxon>
        <taxon>Agaricomycotina</taxon>
        <taxon>Agaricomycetes</taxon>
        <taxon>Agaricomycetidae</taxon>
        <taxon>Agaricales</taxon>
        <taxon>Marasmiineae</taxon>
        <taxon>Omphalotaceae</taxon>
        <taxon>Rhodocollybia</taxon>
    </lineage>
</organism>
<evidence type="ECO:0000313" key="1">
    <source>
        <dbReference type="EMBL" id="KAF9056919.1"/>
    </source>
</evidence>
<dbReference type="PANTHER" id="PTHR31891:SF1">
    <property type="entry name" value="FORMAMIDASE C869.04-RELATED"/>
    <property type="match status" value="1"/>
</dbReference>
<dbReference type="InterPro" id="IPR004304">
    <property type="entry name" value="FmdA_AmdA"/>
</dbReference>
<dbReference type="GO" id="GO:0016811">
    <property type="term" value="F:hydrolase activity, acting on carbon-nitrogen (but not peptide) bonds, in linear amides"/>
    <property type="evidence" value="ECO:0007669"/>
    <property type="project" value="InterPro"/>
</dbReference>
<sequence>MSIHSVTRSQFHLAWDNSIQPILRVQSGDTVKFDCLDASNGQITPDSTAATLTSLALSSLDQVNGPIFVEGALPGDTLQVEILSIETADWGWTACIPGFGLLSDEFPEPVLKIWKLNKDKGFAYFDEEKGIKIPLKPFAGEMGVARKEKGAFSTIPPSHCGGNIDTRHVTAGSTLYLPVEVEGALFSMGDGHAAQGDGEVCGTAIETPIVAELRLSVLKNRPYTKTPHFQTSIHILNETYYCTTGVEPNLQDATRAALRHMIQYLGAEYGLNPVEAYMLCSVAGDLRMLEVVDMPNYLVGMMMPRSIFPNAGTSA</sequence>
<name>A0A9P5P9T9_9AGAR</name>
<dbReference type="OrthoDB" id="3335528at2759"/>
<accession>A0A9P5P9T9</accession>
<gene>
    <name evidence="1" type="ORF">BDP27DRAFT_1275345</name>
</gene>
<comment type="caution">
    <text evidence="1">The sequence shown here is derived from an EMBL/GenBank/DDBJ whole genome shotgun (WGS) entry which is preliminary data.</text>
</comment>
<dbReference type="AlphaFoldDB" id="A0A9P5P9T9"/>
<dbReference type="Proteomes" id="UP000772434">
    <property type="component" value="Unassembled WGS sequence"/>
</dbReference>
<keyword evidence="2" id="KW-1185">Reference proteome</keyword>
<dbReference type="Pfam" id="PF03069">
    <property type="entry name" value="FmdA_AmdA"/>
    <property type="match status" value="2"/>
</dbReference>
<dbReference type="PANTHER" id="PTHR31891">
    <property type="entry name" value="FORMAMIDASE C869.04-RELATED"/>
    <property type="match status" value="1"/>
</dbReference>
<dbReference type="Gene3D" id="2.60.120.580">
    <property type="entry name" value="Acetamidase/Formamidase-like domains"/>
    <property type="match status" value="2"/>
</dbReference>
<dbReference type="EMBL" id="JADNRY010000410">
    <property type="protein sequence ID" value="KAF9056919.1"/>
    <property type="molecule type" value="Genomic_DNA"/>
</dbReference>
<protein>
    <submittedName>
        <fullName evidence="1">Formamidase</fullName>
    </submittedName>
</protein>
<reference evidence="1" key="1">
    <citation type="submission" date="2020-11" db="EMBL/GenBank/DDBJ databases">
        <authorList>
            <consortium name="DOE Joint Genome Institute"/>
            <person name="Ahrendt S."/>
            <person name="Riley R."/>
            <person name="Andreopoulos W."/>
            <person name="Labutti K."/>
            <person name="Pangilinan J."/>
            <person name="Ruiz-Duenas F.J."/>
            <person name="Barrasa J.M."/>
            <person name="Sanchez-Garcia M."/>
            <person name="Camarero S."/>
            <person name="Miyauchi S."/>
            <person name="Serrano A."/>
            <person name="Linde D."/>
            <person name="Babiker R."/>
            <person name="Drula E."/>
            <person name="Ayuso-Fernandez I."/>
            <person name="Pacheco R."/>
            <person name="Padilla G."/>
            <person name="Ferreira P."/>
            <person name="Barriuso J."/>
            <person name="Kellner H."/>
            <person name="Castanera R."/>
            <person name="Alfaro M."/>
            <person name="Ramirez L."/>
            <person name="Pisabarro A.G."/>
            <person name="Kuo A."/>
            <person name="Tritt A."/>
            <person name="Lipzen A."/>
            <person name="He G."/>
            <person name="Yan M."/>
            <person name="Ng V."/>
            <person name="Cullen D."/>
            <person name="Martin F."/>
            <person name="Rosso M.-N."/>
            <person name="Henrissat B."/>
            <person name="Hibbett D."/>
            <person name="Martinez A.T."/>
            <person name="Grigoriev I.V."/>
        </authorList>
    </citation>
    <scope>NUCLEOTIDE SEQUENCE</scope>
    <source>
        <strain evidence="1">AH 40177</strain>
    </source>
</reference>
<dbReference type="SUPFAM" id="SSF141130">
    <property type="entry name" value="Acetamidase/Formamidase-like"/>
    <property type="match status" value="1"/>
</dbReference>
<evidence type="ECO:0000313" key="2">
    <source>
        <dbReference type="Proteomes" id="UP000772434"/>
    </source>
</evidence>
<proteinExistence type="predicted"/>